<dbReference type="EMBL" id="BMFY01000012">
    <property type="protein sequence ID" value="GGA21828.1"/>
    <property type="molecule type" value="Genomic_DNA"/>
</dbReference>
<sequence>MFPPVDTLGENGSGTVFKGVQAPMTVGHFAARAWAAAGGDPAMLHRLGSPAPPVPLRSRLDAAGLLAGTMGAASLAFAALAVSGGPAARAAPAATASAPAGLEGPWVRLDGRRIAASARSDRLFRLDGQPPRAWAPLSGFWPAADGWVRTHANYPHHEERLRALLGIGPGTADETATARVAEVIGALSARELEDRAAAAGAVVVAVRRPEEWAAHPQGRAVAAEPLIGVREIGGAVPGRKPPGAAAGDLPLRGVRVLDLTRVIAGPVATRALAFAGAEVLRVDPPHLPEAAWQHLDTGQEKRSTLLDLRSPEGRRKFEELLADADVLVTGYRPGALGAFGLSTEELAARHPGLVVGRVSAWGHTGPWADRRGFDSIVQAASGIAVIEGVAAGEDVRPGALPAQALDHAAGHLLATALTLAVAARREDGRGRAVSVSLARVAAELMAAPAPDEAGSRALASYGPRNTACPASASSTGAPASASAAGSQTGGGRRDGRGSGAPGEQEEAPTVTGRTPAGVLVCAAPALDFPGAPSGYAHMGGLWGADAPAWRADARP</sequence>
<evidence type="ECO:0008006" key="4">
    <source>
        <dbReference type="Google" id="ProtNLM"/>
    </source>
</evidence>
<comment type="caution">
    <text evidence="2">The sequence shown here is derived from an EMBL/GenBank/DDBJ whole genome shotgun (WGS) entry which is preliminary data.</text>
</comment>
<protein>
    <recommendedName>
        <fullName evidence="4">CoA transferase family III</fullName>
    </recommendedName>
</protein>
<organism evidence="2 3">
    <name type="scientific">Sediminivirga luteola</name>
    <dbReference type="NCBI Taxonomy" id="1774748"/>
    <lineage>
        <taxon>Bacteria</taxon>
        <taxon>Bacillati</taxon>
        <taxon>Actinomycetota</taxon>
        <taxon>Actinomycetes</taxon>
        <taxon>Micrococcales</taxon>
        <taxon>Brevibacteriaceae</taxon>
        <taxon>Sediminivirga</taxon>
    </lineage>
</organism>
<keyword evidence="3" id="KW-1185">Reference proteome</keyword>
<dbReference type="SUPFAM" id="SSF89796">
    <property type="entry name" value="CoA-transferase family III (CaiB/BaiF)"/>
    <property type="match status" value="2"/>
</dbReference>
<dbReference type="PANTHER" id="PTHR48228">
    <property type="entry name" value="SUCCINYL-COA--D-CITRAMALATE COA-TRANSFERASE"/>
    <property type="match status" value="1"/>
</dbReference>
<dbReference type="GO" id="GO:0003824">
    <property type="term" value="F:catalytic activity"/>
    <property type="evidence" value="ECO:0007669"/>
    <property type="project" value="InterPro"/>
</dbReference>
<dbReference type="Gene3D" id="3.40.50.10540">
    <property type="entry name" value="Crotonobetainyl-coa:carnitine coa-transferase, domain 1"/>
    <property type="match status" value="1"/>
</dbReference>
<dbReference type="InterPro" id="IPR050509">
    <property type="entry name" value="CoA-transferase_III"/>
</dbReference>
<feature type="region of interest" description="Disordered" evidence="1">
    <location>
        <begin position="464"/>
        <end position="513"/>
    </location>
</feature>
<evidence type="ECO:0000256" key="1">
    <source>
        <dbReference type="SAM" id="MobiDB-lite"/>
    </source>
</evidence>
<dbReference type="PANTHER" id="PTHR48228:SF4">
    <property type="entry name" value="BLR3030 PROTEIN"/>
    <property type="match status" value="1"/>
</dbReference>
<proteinExistence type="predicted"/>
<feature type="compositionally biased region" description="Low complexity" evidence="1">
    <location>
        <begin position="469"/>
        <end position="486"/>
    </location>
</feature>
<evidence type="ECO:0000313" key="3">
    <source>
        <dbReference type="Proteomes" id="UP000616114"/>
    </source>
</evidence>
<dbReference type="Proteomes" id="UP000616114">
    <property type="component" value="Unassembled WGS sequence"/>
</dbReference>
<dbReference type="InterPro" id="IPR023606">
    <property type="entry name" value="CoA-Trfase_III_dom_1_sf"/>
</dbReference>
<name>A0A8J2XLD8_9MICO</name>
<accession>A0A8J2XLD8</accession>
<gene>
    <name evidence="2" type="ORF">GCM10011333_26080</name>
</gene>
<dbReference type="AlphaFoldDB" id="A0A8J2XLD8"/>
<dbReference type="InterPro" id="IPR003673">
    <property type="entry name" value="CoA-Trfase_fam_III"/>
</dbReference>
<dbReference type="Pfam" id="PF02515">
    <property type="entry name" value="CoA_transf_3"/>
    <property type="match status" value="1"/>
</dbReference>
<reference evidence="2" key="2">
    <citation type="submission" date="2020-09" db="EMBL/GenBank/DDBJ databases">
        <authorList>
            <person name="Sun Q."/>
            <person name="Zhou Y."/>
        </authorList>
    </citation>
    <scope>NUCLEOTIDE SEQUENCE</scope>
    <source>
        <strain evidence="2">CGMCC 1.12785</strain>
    </source>
</reference>
<reference evidence="2" key="1">
    <citation type="journal article" date="2014" name="Int. J. Syst. Evol. Microbiol.">
        <title>Complete genome sequence of Corynebacterium casei LMG S-19264T (=DSM 44701T), isolated from a smear-ripened cheese.</title>
        <authorList>
            <consortium name="US DOE Joint Genome Institute (JGI-PGF)"/>
            <person name="Walter F."/>
            <person name="Albersmeier A."/>
            <person name="Kalinowski J."/>
            <person name="Ruckert C."/>
        </authorList>
    </citation>
    <scope>NUCLEOTIDE SEQUENCE</scope>
    <source>
        <strain evidence="2">CGMCC 1.12785</strain>
    </source>
</reference>
<evidence type="ECO:0000313" key="2">
    <source>
        <dbReference type="EMBL" id="GGA21828.1"/>
    </source>
</evidence>